<dbReference type="AlphaFoldDB" id="A0A7R9AU19"/>
<gene>
    <name evidence="7" type="ORF">TSIB3V08_LOCUS4788</name>
</gene>
<accession>A0A7R9AU19</accession>
<name>A0A7R9AU19_TIMSH</name>
<proteinExistence type="inferred from homology"/>
<keyword evidence="4" id="KW-1133">Transmembrane helix</keyword>
<dbReference type="GO" id="GO:0005765">
    <property type="term" value="C:lysosomal membrane"/>
    <property type="evidence" value="ECO:0007669"/>
    <property type="project" value="UniProtKB-SubCell"/>
</dbReference>
<evidence type="ECO:0000256" key="2">
    <source>
        <dbReference type="ARBA" id="ARBA00022448"/>
    </source>
</evidence>
<comment type="similarity">
    <text evidence="6">Belongs to the battenin family.</text>
</comment>
<keyword evidence="5" id="KW-0472">Membrane</keyword>
<keyword evidence="6" id="KW-0458">Lysosome</keyword>
<evidence type="ECO:0000256" key="5">
    <source>
        <dbReference type="ARBA" id="ARBA00023136"/>
    </source>
</evidence>
<dbReference type="EMBL" id="OC001768">
    <property type="protein sequence ID" value="CAD7260620.1"/>
    <property type="molecule type" value="Genomic_DNA"/>
</dbReference>
<keyword evidence="3" id="KW-0812">Transmembrane</keyword>
<dbReference type="Pfam" id="PF02487">
    <property type="entry name" value="CLN3"/>
    <property type="match status" value="1"/>
</dbReference>
<dbReference type="InterPro" id="IPR003492">
    <property type="entry name" value="Battenin_disease_Cln3"/>
</dbReference>
<evidence type="ECO:0000256" key="6">
    <source>
        <dbReference type="RuleBase" id="RU361113"/>
    </source>
</evidence>
<dbReference type="PRINTS" id="PR01315">
    <property type="entry name" value="BATTENIN"/>
</dbReference>
<evidence type="ECO:0000256" key="3">
    <source>
        <dbReference type="ARBA" id="ARBA00022692"/>
    </source>
</evidence>
<keyword evidence="2" id="KW-0813">Transport</keyword>
<evidence type="ECO:0000256" key="1">
    <source>
        <dbReference type="ARBA" id="ARBA00004127"/>
    </source>
</evidence>
<evidence type="ECO:0000313" key="7">
    <source>
        <dbReference type="EMBL" id="CAD7260620.1"/>
    </source>
</evidence>
<dbReference type="GO" id="GO:0012505">
    <property type="term" value="C:endomembrane system"/>
    <property type="evidence" value="ECO:0007669"/>
    <property type="project" value="UniProtKB-SubCell"/>
</dbReference>
<dbReference type="PANTHER" id="PTHR10981:SF0">
    <property type="entry name" value="BATTENIN"/>
    <property type="match status" value="1"/>
</dbReference>
<sequence length="132" mass="14764">MARNAATYDSATNDNFTTTQLCSMSLQSEESAPPLLWSLRANRQWRNLVAYWLLGLCNNYGYVVMLSAAHDILSQNFNTNTVVPWGVMANREPTLSQLSCDSLETRQTGVLAPHRNSPLLGHLCPLLDNAHW</sequence>
<comment type="subcellular location">
    <subcellularLocation>
        <location evidence="1">Endomembrane system</location>
        <topology evidence="1">Multi-pass membrane protein</topology>
    </subcellularLocation>
    <subcellularLocation>
        <location evidence="6">Lysosome membrane</location>
        <topology evidence="6">Multi-pass membrane protein</topology>
    </subcellularLocation>
</comment>
<organism evidence="7">
    <name type="scientific">Timema shepardi</name>
    <name type="common">Walking stick</name>
    <dbReference type="NCBI Taxonomy" id="629360"/>
    <lineage>
        <taxon>Eukaryota</taxon>
        <taxon>Metazoa</taxon>
        <taxon>Ecdysozoa</taxon>
        <taxon>Arthropoda</taxon>
        <taxon>Hexapoda</taxon>
        <taxon>Insecta</taxon>
        <taxon>Pterygota</taxon>
        <taxon>Neoptera</taxon>
        <taxon>Polyneoptera</taxon>
        <taxon>Phasmatodea</taxon>
        <taxon>Timematodea</taxon>
        <taxon>Timematoidea</taxon>
        <taxon>Timematidae</taxon>
        <taxon>Timema</taxon>
    </lineage>
</organism>
<evidence type="ECO:0000256" key="4">
    <source>
        <dbReference type="ARBA" id="ARBA00022989"/>
    </source>
</evidence>
<reference evidence="7" key="1">
    <citation type="submission" date="2020-11" db="EMBL/GenBank/DDBJ databases">
        <authorList>
            <person name="Tran Van P."/>
        </authorList>
    </citation>
    <scope>NUCLEOTIDE SEQUENCE</scope>
</reference>
<protein>
    <recommendedName>
        <fullName evidence="6">Battenin</fullName>
    </recommendedName>
</protein>
<dbReference type="GO" id="GO:0051453">
    <property type="term" value="P:regulation of intracellular pH"/>
    <property type="evidence" value="ECO:0007669"/>
    <property type="project" value="TreeGrafter"/>
</dbReference>
<dbReference type="PANTHER" id="PTHR10981">
    <property type="entry name" value="BATTENIN"/>
    <property type="match status" value="1"/>
</dbReference>
<dbReference type="GO" id="GO:0007040">
    <property type="term" value="P:lysosome organization"/>
    <property type="evidence" value="ECO:0007669"/>
    <property type="project" value="TreeGrafter"/>
</dbReference>